<keyword evidence="5" id="KW-0573">Peptidoglycan synthesis</keyword>
<name>A0A6J6BEI9_9ZZZZ</name>
<dbReference type="GO" id="GO:0008360">
    <property type="term" value="P:regulation of cell shape"/>
    <property type="evidence" value="ECO:0007669"/>
    <property type="project" value="UniProtKB-KW"/>
</dbReference>
<organism evidence="10">
    <name type="scientific">freshwater metagenome</name>
    <dbReference type="NCBI Taxonomy" id="449393"/>
    <lineage>
        <taxon>unclassified sequences</taxon>
        <taxon>metagenomes</taxon>
        <taxon>ecological metagenomes</taxon>
    </lineage>
</organism>
<evidence type="ECO:0000256" key="6">
    <source>
        <dbReference type="ARBA" id="ARBA00022989"/>
    </source>
</evidence>
<evidence type="ECO:0000313" key="10">
    <source>
        <dbReference type="EMBL" id="CAB4536648.1"/>
    </source>
</evidence>
<dbReference type="PRINTS" id="PR01806">
    <property type="entry name" value="VIRFACTRMVIN"/>
</dbReference>
<feature type="transmembrane region" description="Helical" evidence="9">
    <location>
        <begin position="398"/>
        <end position="420"/>
    </location>
</feature>
<dbReference type="GO" id="GO:0034204">
    <property type="term" value="P:lipid translocation"/>
    <property type="evidence" value="ECO:0007669"/>
    <property type="project" value="TreeGrafter"/>
</dbReference>
<dbReference type="PANTHER" id="PTHR47019">
    <property type="entry name" value="LIPID II FLIPPASE MURJ"/>
    <property type="match status" value="1"/>
</dbReference>
<feature type="transmembrane region" description="Helical" evidence="9">
    <location>
        <begin position="471"/>
        <end position="493"/>
    </location>
</feature>
<evidence type="ECO:0000256" key="5">
    <source>
        <dbReference type="ARBA" id="ARBA00022984"/>
    </source>
</evidence>
<keyword evidence="2" id="KW-1003">Cell membrane</keyword>
<feature type="transmembrane region" description="Helical" evidence="9">
    <location>
        <begin position="193"/>
        <end position="211"/>
    </location>
</feature>
<evidence type="ECO:0000256" key="4">
    <source>
        <dbReference type="ARBA" id="ARBA00022960"/>
    </source>
</evidence>
<feature type="transmembrane region" description="Helical" evidence="9">
    <location>
        <begin position="95"/>
        <end position="113"/>
    </location>
</feature>
<dbReference type="GO" id="GO:0015648">
    <property type="term" value="F:lipid-linked peptidoglycan transporter activity"/>
    <property type="evidence" value="ECO:0007669"/>
    <property type="project" value="TreeGrafter"/>
</dbReference>
<accession>A0A6J6BEI9</accession>
<gene>
    <name evidence="10" type="ORF">UFOPK1446_00176</name>
</gene>
<feature type="transmembrane region" description="Helical" evidence="9">
    <location>
        <begin position="119"/>
        <end position="138"/>
    </location>
</feature>
<sequence>MSDDSLDTTVPIPLEPKPQDNESTTDLTESVVSAQNLEPEPEPEPEPQEHPDPDPELSESDLPVPASDEPNLAQSSAAMAVGTIASRLTGMVRDIAIVAAIGFGVFGDTYSVANTVPNIIYILIAGGALNAIFIPQLVRHMSDDSDGGKIYADRLLTLVAVFLLGVTVLVVALAPLIIGIYGPSAWSSDDVNTAILFARFCLPQIIFYGLFAMFSQVLNARKQFTAPMYAPIVNNVVVIITALLFLGVVQSANPTTASITSGQIALLGLGTTLGIAAQAGVLIPVMRRAGYRWSPRFDFAGAGLGKVRYLAGWTFLFVLTNQISYVVITRLASKANVLASADPAISSAGFTSYSRAYLLFMLPHSIITVSIVTFLLPQMSRAVAAGRKSDVARDIGDGTLMASAVIVPAAVALFLGGPYLAQVLFSFGAASADEARFVGVILQAFMLGLIPFTVFYVLLRGFYSFENTKTPALINIGMNLINIVAAVTLYSVVDVRWKVPALALGYSLSYVITVPITWRILSRTTGPLPTFGVIRGLVRMLIAAVLAGIAIWAVLSLVTQGLGSSRIDLLLALLFAYAIGAGAYIAAARIMHIEQINDVTNVVRDRLPTLRVKK</sequence>
<keyword evidence="4" id="KW-0133">Cell shape</keyword>
<dbReference type="GO" id="GO:0009252">
    <property type="term" value="P:peptidoglycan biosynthetic process"/>
    <property type="evidence" value="ECO:0007669"/>
    <property type="project" value="UniProtKB-KW"/>
</dbReference>
<feature type="region of interest" description="Disordered" evidence="8">
    <location>
        <begin position="1"/>
        <end position="73"/>
    </location>
</feature>
<feature type="transmembrane region" description="Helical" evidence="9">
    <location>
        <begin position="499"/>
        <end position="521"/>
    </location>
</feature>
<feature type="transmembrane region" description="Helical" evidence="9">
    <location>
        <begin position="158"/>
        <end position="181"/>
    </location>
</feature>
<evidence type="ECO:0000256" key="1">
    <source>
        <dbReference type="ARBA" id="ARBA00004651"/>
    </source>
</evidence>
<dbReference type="CDD" id="cd13123">
    <property type="entry name" value="MATE_MurJ_like"/>
    <property type="match status" value="1"/>
</dbReference>
<keyword evidence="6 9" id="KW-1133">Transmembrane helix</keyword>
<comment type="subcellular location">
    <subcellularLocation>
        <location evidence="1">Cell membrane</location>
        <topology evidence="1">Multi-pass membrane protein</topology>
    </subcellularLocation>
</comment>
<feature type="transmembrane region" description="Helical" evidence="9">
    <location>
        <begin position="567"/>
        <end position="587"/>
    </location>
</feature>
<evidence type="ECO:0000256" key="9">
    <source>
        <dbReference type="SAM" id="Phobius"/>
    </source>
</evidence>
<evidence type="ECO:0000256" key="3">
    <source>
        <dbReference type="ARBA" id="ARBA00022692"/>
    </source>
</evidence>
<feature type="transmembrane region" description="Helical" evidence="9">
    <location>
        <begin position="232"/>
        <end position="252"/>
    </location>
</feature>
<evidence type="ECO:0000256" key="8">
    <source>
        <dbReference type="SAM" id="MobiDB-lite"/>
    </source>
</evidence>
<protein>
    <submittedName>
        <fullName evidence="10">Unannotated protein</fullName>
    </submittedName>
</protein>
<keyword evidence="7 9" id="KW-0472">Membrane</keyword>
<dbReference type="AlphaFoldDB" id="A0A6J6BEI9"/>
<feature type="compositionally biased region" description="Polar residues" evidence="8">
    <location>
        <begin position="21"/>
        <end position="36"/>
    </location>
</feature>
<dbReference type="Pfam" id="PF03023">
    <property type="entry name" value="MurJ"/>
    <property type="match status" value="1"/>
</dbReference>
<feature type="transmembrane region" description="Helical" evidence="9">
    <location>
        <begin position="440"/>
        <end position="459"/>
    </location>
</feature>
<reference evidence="10" key="1">
    <citation type="submission" date="2020-05" db="EMBL/GenBank/DDBJ databases">
        <authorList>
            <person name="Chiriac C."/>
            <person name="Salcher M."/>
            <person name="Ghai R."/>
            <person name="Kavagutti S V."/>
        </authorList>
    </citation>
    <scope>NUCLEOTIDE SEQUENCE</scope>
</reference>
<dbReference type="NCBIfam" id="TIGR01695">
    <property type="entry name" value="murJ_mviN"/>
    <property type="match status" value="1"/>
</dbReference>
<dbReference type="GO" id="GO:0005886">
    <property type="term" value="C:plasma membrane"/>
    <property type="evidence" value="ECO:0007669"/>
    <property type="project" value="UniProtKB-SubCell"/>
</dbReference>
<feature type="transmembrane region" description="Helical" evidence="9">
    <location>
        <begin position="307"/>
        <end position="328"/>
    </location>
</feature>
<proteinExistence type="predicted"/>
<dbReference type="InterPro" id="IPR004268">
    <property type="entry name" value="MurJ"/>
</dbReference>
<feature type="transmembrane region" description="Helical" evidence="9">
    <location>
        <begin position="356"/>
        <end position="377"/>
    </location>
</feature>
<feature type="transmembrane region" description="Helical" evidence="9">
    <location>
        <begin position="533"/>
        <end position="555"/>
    </location>
</feature>
<dbReference type="InterPro" id="IPR051050">
    <property type="entry name" value="Lipid_II_flippase_MurJ/MviN"/>
</dbReference>
<keyword evidence="3 9" id="KW-0812">Transmembrane</keyword>
<dbReference type="EMBL" id="CAEZSO010000020">
    <property type="protein sequence ID" value="CAB4536648.1"/>
    <property type="molecule type" value="Genomic_DNA"/>
</dbReference>
<evidence type="ECO:0000256" key="7">
    <source>
        <dbReference type="ARBA" id="ARBA00023136"/>
    </source>
</evidence>
<evidence type="ECO:0000256" key="2">
    <source>
        <dbReference type="ARBA" id="ARBA00022475"/>
    </source>
</evidence>
<dbReference type="PANTHER" id="PTHR47019:SF1">
    <property type="entry name" value="LIPID II FLIPPASE MURJ"/>
    <property type="match status" value="1"/>
</dbReference>
<feature type="transmembrane region" description="Helical" evidence="9">
    <location>
        <begin position="264"/>
        <end position="286"/>
    </location>
</feature>